<keyword evidence="1" id="KW-1185">Reference proteome</keyword>
<dbReference type="GeneID" id="106013099"/>
<accession>A0ABM1A9F0</accession>
<proteinExistence type="predicted"/>
<sequence length="115" mass="12332">MCPDTCGVCSSVNSTACVDVTDCQNLIQNDPDYCKSQNAVLQCSKACNLCEKLIDSILLSILQTNTGTNQPAAMTTPTSAVNCEDLNNVTCDHLAPMCIQTFLNVLCPDRCNACF</sequence>
<dbReference type="RefSeq" id="XP_012943354.1">
    <property type="nucleotide sequence ID" value="XM_013087900.2"/>
</dbReference>
<gene>
    <name evidence="2" type="primary">LOC106013099</name>
</gene>
<protein>
    <submittedName>
        <fullName evidence="2">Uncharacterized protein ZK643.6-like</fullName>
    </submittedName>
</protein>
<evidence type="ECO:0000313" key="1">
    <source>
        <dbReference type="Proteomes" id="UP000694888"/>
    </source>
</evidence>
<evidence type="ECO:0000313" key="2">
    <source>
        <dbReference type="RefSeq" id="XP_012943354.1"/>
    </source>
</evidence>
<reference evidence="2" key="1">
    <citation type="submission" date="2025-08" db="UniProtKB">
        <authorList>
            <consortium name="RefSeq"/>
        </authorList>
    </citation>
    <scope>IDENTIFICATION</scope>
</reference>
<dbReference type="Proteomes" id="UP000694888">
    <property type="component" value="Unplaced"/>
</dbReference>
<name>A0ABM1A9F0_APLCA</name>
<organism evidence="1 2">
    <name type="scientific">Aplysia californica</name>
    <name type="common">California sea hare</name>
    <dbReference type="NCBI Taxonomy" id="6500"/>
    <lineage>
        <taxon>Eukaryota</taxon>
        <taxon>Metazoa</taxon>
        <taxon>Spiralia</taxon>
        <taxon>Lophotrochozoa</taxon>
        <taxon>Mollusca</taxon>
        <taxon>Gastropoda</taxon>
        <taxon>Heterobranchia</taxon>
        <taxon>Euthyneura</taxon>
        <taxon>Tectipleura</taxon>
        <taxon>Aplysiida</taxon>
        <taxon>Aplysioidea</taxon>
        <taxon>Aplysiidae</taxon>
        <taxon>Aplysia</taxon>
    </lineage>
</organism>